<dbReference type="EMBL" id="JBHSKD010000018">
    <property type="protein sequence ID" value="MFC5177862.1"/>
    <property type="molecule type" value="Genomic_DNA"/>
</dbReference>
<comment type="caution">
    <text evidence="2">The sequence shown here is derived from an EMBL/GenBank/DDBJ whole genome shotgun (WGS) entry which is preliminary data.</text>
</comment>
<sequence>MTSEAVAMMRQFLMDRMTRQREQLGEAAASLRRFVNDPAALDAAIAAIQADIDENSLLDSPAGVADRSLLLNVQMAPWYSGPEAGDLYWPTLRERLESGHMTDVVPDIDRASTKVVAQLSNPNIHNLKKLGLVLGYVQSGKTANFTAVMAKAADRGFGLFIVLSGIHNNLRQQTQVRIAKDLGLASGRWVSLTTSDGDFVNDPRHSGASQLRPDRPVVMVIKKNQHRLQGLKAWLEETPIEVRRRTPVLLLDDEADQATPNSARGRSERSAISKLTKDIWSLIPTGSYVGYTATPFANIFMDPNDDEGLYPAHFIIDLPQPDAYFGAERLFGREPLDNDHEPESGLDMVRDIPDAEAATLRPPTSRENRETWRAEIPPSLKEAVRWFVVATAIRRARGQDDHSSMLVHTTHYAHPHFVMREVISNYRNALVSGWRTGRERGLRESYESEANRASTVATEPLPSWSEALPHIAQVLDDLRVIVDNGSSVDRLNYDRVGPDGQPVKEVVIAVGGGTLSRGLTLEGLVVSYFTRTSNTYDTLLQMGRWFGYRPGYEDLPRLWLQGSLADDYRFLALVEAEIRQDIRDMEKQKITPRELGVRVRQHPGRLAIVARNKMGAAQLVRVSYAGERLQTFIFDRSVAVARENFEATRDFLAACRRAAELAHSTKPPRWRFRDVPASSLLSYLRRFSVHPDQSSMRTDYITGWIEEAVAQSLWNVTVIGSGQTTTRADGSKVELGSLDLGLGSDVPAVNRSPLKDSGQGRWNIKALLTHTDWFADLDASEVSEMTRQNKTPREIRRALASGRGQVLIYVVSKSSIPLSEASERSRVPMNAPEHLIGLGLIFPEVAEPTADGTYYAVKPDWQPELEPDDIDEIPPDNEGDAEAVVGAAAAMDEDVR</sequence>
<accession>A0ABW0BLR8</accession>
<dbReference type="Proteomes" id="UP001596087">
    <property type="component" value="Unassembled WGS sequence"/>
</dbReference>
<evidence type="ECO:0000259" key="1">
    <source>
        <dbReference type="Pfam" id="PF10593"/>
    </source>
</evidence>
<gene>
    <name evidence="2" type="ORF">ACFPGP_14360</name>
</gene>
<keyword evidence="3" id="KW-1185">Reference proteome</keyword>
<organism evidence="2 3">
    <name type="scientific">Nocardioides taihuensis</name>
    <dbReference type="NCBI Taxonomy" id="1835606"/>
    <lineage>
        <taxon>Bacteria</taxon>
        <taxon>Bacillati</taxon>
        <taxon>Actinomycetota</taxon>
        <taxon>Actinomycetes</taxon>
        <taxon>Propionibacteriales</taxon>
        <taxon>Nocardioidaceae</taxon>
        <taxon>Nocardioides</taxon>
    </lineage>
</organism>
<feature type="domain" description="Putative endonuclease Z1" evidence="1">
    <location>
        <begin position="379"/>
        <end position="604"/>
    </location>
</feature>
<evidence type="ECO:0000313" key="3">
    <source>
        <dbReference type="Proteomes" id="UP001596087"/>
    </source>
</evidence>
<proteinExistence type="predicted"/>
<dbReference type="InterPro" id="IPR018310">
    <property type="entry name" value="Put_endonuclease_Z1-dom"/>
</dbReference>
<dbReference type="Pfam" id="PF10593">
    <property type="entry name" value="Z1"/>
    <property type="match status" value="1"/>
</dbReference>
<dbReference type="RefSeq" id="WP_378591264.1">
    <property type="nucleotide sequence ID" value="NZ_JBHSKD010000018.1"/>
</dbReference>
<evidence type="ECO:0000313" key="2">
    <source>
        <dbReference type="EMBL" id="MFC5177862.1"/>
    </source>
</evidence>
<reference evidence="3" key="1">
    <citation type="journal article" date="2019" name="Int. J. Syst. Evol. Microbiol.">
        <title>The Global Catalogue of Microorganisms (GCM) 10K type strain sequencing project: providing services to taxonomists for standard genome sequencing and annotation.</title>
        <authorList>
            <consortium name="The Broad Institute Genomics Platform"/>
            <consortium name="The Broad Institute Genome Sequencing Center for Infectious Disease"/>
            <person name="Wu L."/>
            <person name="Ma J."/>
        </authorList>
    </citation>
    <scope>NUCLEOTIDE SEQUENCE [LARGE SCALE GENOMIC DNA]</scope>
    <source>
        <strain evidence="3">DFY41</strain>
    </source>
</reference>
<name>A0ABW0BLR8_9ACTN</name>
<protein>
    <submittedName>
        <fullName evidence="2">Z1 domain-containing protein</fullName>
    </submittedName>
</protein>